<dbReference type="Pfam" id="PF13229">
    <property type="entry name" value="Beta_helix"/>
    <property type="match status" value="1"/>
</dbReference>
<name>A0A2V4A338_9BACT</name>
<evidence type="ECO:0000259" key="1">
    <source>
        <dbReference type="Pfam" id="PF13229"/>
    </source>
</evidence>
<protein>
    <submittedName>
        <fullName evidence="2">Right-handed parallel beta-helix repeat-containing protein</fullName>
    </submittedName>
</protein>
<evidence type="ECO:0000313" key="3">
    <source>
        <dbReference type="Proteomes" id="UP000248079"/>
    </source>
</evidence>
<comment type="caution">
    <text evidence="2">The sequence shown here is derived from an EMBL/GenBank/DDBJ whole genome shotgun (WGS) entry which is preliminary data.</text>
</comment>
<dbReference type="SUPFAM" id="SSF51126">
    <property type="entry name" value="Pectin lyase-like"/>
    <property type="match status" value="1"/>
</dbReference>
<dbReference type="Gene3D" id="2.160.20.10">
    <property type="entry name" value="Single-stranded right-handed beta-helix, Pectin lyase-like"/>
    <property type="match status" value="1"/>
</dbReference>
<dbReference type="InterPro" id="IPR011050">
    <property type="entry name" value="Pectin_lyase_fold/virulence"/>
</dbReference>
<dbReference type="RefSeq" id="WP_110359281.1">
    <property type="nucleotide sequence ID" value="NZ_QFLI01000001.1"/>
</dbReference>
<dbReference type="InterPro" id="IPR012334">
    <property type="entry name" value="Pectin_lyas_fold"/>
</dbReference>
<accession>A0A2V4A338</accession>
<dbReference type="Proteomes" id="UP000248079">
    <property type="component" value="Unassembled WGS sequence"/>
</dbReference>
<organism evidence="2 3">
    <name type="scientific">Marinifilum breve</name>
    <dbReference type="NCBI Taxonomy" id="2184082"/>
    <lineage>
        <taxon>Bacteria</taxon>
        <taxon>Pseudomonadati</taxon>
        <taxon>Bacteroidota</taxon>
        <taxon>Bacteroidia</taxon>
        <taxon>Marinilabiliales</taxon>
        <taxon>Marinifilaceae</taxon>
    </lineage>
</organism>
<dbReference type="InterPro" id="IPR006626">
    <property type="entry name" value="PbH1"/>
</dbReference>
<gene>
    <name evidence="2" type="ORF">DF185_03300</name>
</gene>
<sequence length="547" mass="60115">MQGKVISYIILLILVCTNTSFAKNYYVNPVTGNDQYSGTTPSLPFQNLDKLTALQMHPGDSILLSSGAVFYGSLELKNVKGRKGQPIVVSTYHAGAAKAGEKAQIKAQGKLNGVLLENCSFVELENLQISAEADGMPTANKNEMCCGLLVRTSRVDQYAHIHLRNLHVENVFYEKKGFQRGAKEVKTANGSQNYGWGIRFINSLEGASIEDIKVQDCLVKNVAHTGIKFTGKSAQYSLRNIEVENNKVMETGGPGIQMSGVEHVVVRNNIVDKSGSMDDTRKWGRGSGLWTWGSNDVLIEKNRFVNANGPGDSAGAHIDYNCSNIVLQYNFSANNAGGFCEILGNNYNCAYRYNISVNDGHRVKGEKNAFQEGKIFWLSGYNGKRKRKGPFNSYFYNNTIFVKKAIHAKIAIDKAAEGVLIANNIFCIQGESSAVLGDQYRPEKAGMSQVKNVVFRNNMYLKAENWPGEVSIQDESAIYANPKFKNPGGSQISDYLPMNSKQLKNKGIQIQKLPGDTIGLLQGLKLNYDILGNKITGMPDLGAIEIK</sequence>
<dbReference type="InterPro" id="IPR039448">
    <property type="entry name" value="Beta_helix"/>
</dbReference>
<keyword evidence="3" id="KW-1185">Reference proteome</keyword>
<dbReference type="SMART" id="SM00710">
    <property type="entry name" value="PbH1"/>
    <property type="match status" value="4"/>
</dbReference>
<reference evidence="2 3" key="1">
    <citation type="submission" date="2018-05" db="EMBL/GenBank/DDBJ databases">
        <title>Marinifilum breve JC075T sp. nov., a marine bacterium isolated from Yongle Blue Hole in the South China Sea.</title>
        <authorList>
            <person name="Fu T."/>
        </authorList>
    </citation>
    <scope>NUCLEOTIDE SEQUENCE [LARGE SCALE GENOMIC DNA]</scope>
    <source>
        <strain evidence="2 3">JC075</strain>
    </source>
</reference>
<feature type="domain" description="Right handed beta helix" evidence="1">
    <location>
        <begin position="208"/>
        <end position="372"/>
    </location>
</feature>
<dbReference type="EMBL" id="QFLI01000001">
    <property type="protein sequence ID" value="PXY03126.1"/>
    <property type="molecule type" value="Genomic_DNA"/>
</dbReference>
<proteinExistence type="predicted"/>
<evidence type="ECO:0000313" key="2">
    <source>
        <dbReference type="EMBL" id="PXY03126.1"/>
    </source>
</evidence>
<dbReference type="OrthoDB" id="3333873at2"/>
<dbReference type="AlphaFoldDB" id="A0A2V4A338"/>